<dbReference type="InterPro" id="IPR004839">
    <property type="entry name" value="Aminotransferase_I/II_large"/>
</dbReference>
<evidence type="ECO:0000256" key="1">
    <source>
        <dbReference type="ARBA" id="ARBA00001933"/>
    </source>
</evidence>
<dbReference type="InterPro" id="IPR015421">
    <property type="entry name" value="PyrdxlP-dep_Trfase_major"/>
</dbReference>
<accession>A0ABQ0GW75</accession>
<dbReference type="RefSeq" id="WP_407863839.1">
    <property type="nucleotide sequence ID" value="NZ_BAAFZP010000001.1"/>
</dbReference>
<evidence type="ECO:0000256" key="2">
    <source>
        <dbReference type="ARBA" id="ARBA00007441"/>
    </source>
</evidence>
<dbReference type="Gene3D" id="3.40.640.10">
    <property type="entry name" value="Type I PLP-dependent aspartate aminotransferase-like (Major domain)"/>
    <property type="match status" value="1"/>
</dbReference>
<evidence type="ECO:0000256" key="3">
    <source>
        <dbReference type="ARBA" id="ARBA00022576"/>
    </source>
</evidence>
<dbReference type="PANTHER" id="PTHR46383">
    <property type="entry name" value="ASPARTATE AMINOTRANSFERASE"/>
    <property type="match status" value="1"/>
</dbReference>
<comment type="caution">
    <text evidence="9">The sequence shown here is derived from an EMBL/GenBank/DDBJ whole genome shotgun (WGS) entry which is preliminary data.</text>
</comment>
<evidence type="ECO:0000259" key="8">
    <source>
        <dbReference type="Pfam" id="PF00155"/>
    </source>
</evidence>
<dbReference type="Pfam" id="PF00155">
    <property type="entry name" value="Aminotran_1_2"/>
    <property type="match status" value="1"/>
</dbReference>
<dbReference type="EC" id="2.6.1.-" evidence="7"/>
<comment type="similarity">
    <text evidence="2 7">Belongs to the class-I pyridoxal-phosphate-dependent aminotransferase family.</text>
</comment>
<comment type="catalytic activity">
    <reaction evidence="6">
        <text>L-aspartate + 2-oxoglutarate = oxaloacetate + L-glutamate</text>
        <dbReference type="Rhea" id="RHEA:21824"/>
        <dbReference type="ChEBI" id="CHEBI:16452"/>
        <dbReference type="ChEBI" id="CHEBI:16810"/>
        <dbReference type="ChEBI" id="CHEBI:29985"/>
        <dbReference type="ChEBI" id="CHEBI:29991"/>
        <dbReference type="EC" id="2.6.1.1"/>
    </reaction>
</comment>
<reference evidence="9 10" key="1">
    <citation type="submission" date="2024-10" db="EMBL/GenBank/DDBJ databases">
        <title>Isolation, draft genome sequencing and identification of Phyllobacterium sp. NSA23, isolated from leaf soil.</title>
        <authorList>
            <person name="Akita H."/>
        </authorList>
    </citation>
    <scope>NUCLEOTIDE SEQUENCE [LARGE SCALE GENOMIC DNA]</scope>
    <source>
        <strain evidence="9 10">NSA23</strain>
    </source>
</reference>
<proteinExistence type="inferred from homology"/>
<evidence type="ECO:0000256" key="4">
    <source>
        <dbReference type="ARBA" id="ARBA00022679"/>
    </source>
</evidence>
<evidence type="ECO:0000256" key="5">
    <source>
        <dbReference type="ARBA" id="ARBA00022898"/>
    </source>
</evidence>
<evidence type="ECO:0000313" key="10">
    <source>
        <dbReference type="Proteomes" id="UP001628091"/>
    </source>
</evidence>
<dbReference type="InterPro" id="IPR015422">
    <property type="entry name" value="PyrdxlP-dep_Trfase_small"/>
</dbReference>
<dbReference type="InterPro" id="IPR004838">
    <property type="entry name" value="NHTrfase_class1_PyrdxlP-BS"/>
</dbReference>
<dbReference type="NCBIfam" id="NF004770">
    <property type="entry name" value="PRK06108.1"/>
    <property type="match status" value="1"/>
</dbReference>
<dbReference type="EMBL" id="BAAFZP010000001">
    <property type="protein sequence ID" value="GAB1580922.1"/>
    <property type="molecule type" value="Genomic_DNA"/>
</dbReference>
<dbReference type="CDD" id="cd00609">
    <property type="entry name" value="AAT_like"/>
    <property type="match status" value="1"/>
</dbReference>
<protein>
    <recommendedName>
        <fullName evidence="7">Aminotransferase</fullName>
        <ecNumber evidence="7">2.6.1.-</ecNumber>
    </recommendedName>
</protein>
<dbReference type="InterPro" id="IPR015424">
    <property type="entry name" value="PyrdxlP-dep_Trfase"/>
</dbReference>
<evidence type="ECO:0000256" key="7">
    <source>
        <dbReference type="RuleBase" id="RU000481"/>
    </source>
</evidence>
<evidence type="ECO:0000313" key="9">
    <source>
        <dbReference type="EMBL" id="GAB1580922.1"/>
    </source>
</evidence>
<dbReference type="GO" id="GO:0008483">
    <property type="term" value="F:transaminase activity"/>
    <property type="evidence" value="ECO:0007669"/>
    <property type="project" value="UniProtKB-KW"/>
</dbReference>
<dbReference type="Gene3D" id="3.90.1150.10">
    <property type="entry name" value="Aspartate Aminotransferase, domain 1"/>
    <property type="match status" value="1"/>
</dbReference>
<keyword evidence="4 7" id="KW-0808">Transferase</keyword>
<keyword evidence="5" id="KW-0663">Pyridoxal phosphate</keyword>
<organism evidence="9 10">
    <name type="scientific">Phyllobacterium phragmitis</name>
    <dbReference type="NCBI Taxonomy" id="2670329"/>
    <lineage>
        <taxon>Bacteria</taxon>
        <taxon>Pseudomonadati</taxon>
        <taxon>Pseudomonadota</taxon>
        <taxon>Alphaproteobacteria</taxon>
        <taxon>Hyphomicrobiales</taxon>
        <taxon>Phyllobacteriaceae</taxon>
        <taxon>Phyllobacterium</taxon>
    </lineage>
</organism>
<keyword evidence="3 7" id="KW-0032">Aminotransferase</keyword>
<sequence>MSLIEHVRREAADAPESGIVAVMNHGRRQQGVLPLWAGEGDLPTPDFIRDAAARGLADGETFYTWQAGIPELREALARYHARHFGAGHQPENFYVTNSGMHAIQLAVQMTAGVGDEVVYLSPAWPNFAGAMGIAGATPVPVLLDFTDNGWSLDVEKIATAITPRTRALFINTPSNPTGWAADEAALRDILGMARHHGLWIIADEIYAHFYYGGRRAPSFMDIMEPEDRIIFVNSFSKNWAMTGWRIGWITVHPSLGTMIENLIQYSTSGVPQFLQRGAVAALDQGDAFIRSQVEQARHVRDRLCARLAATGRVRLSPPQGAFYLFFGIDGVKDTFQAAFDIVDQARVGLAPGTAFGQGGEACFRLCFARRPDQVEEAADRLVGWIENL</sequence>
<dbReference type="PROSITE" id="PS00105">
    <property type="entry name" value="AA_TRANSFER_CLASS_1"/>
    <property type="match status" value="1"/>
</dbReference>
<feature type="domain" description="Aminotransferase class I/classII large" evidence="8">
    <location>
        <begin position="35"/>
        <end position="381"/>
    </location>
</feature>
<evidence type="ECO:0000256" key="6">
    <source>
        <dbReference type="ARBA" id="ARBA00049185"/>
    </source>
</evidence>
<dbReference type="Proteomes" id="UP001628091">
    <property type="component" value="Unassembled WGS sequence"/>
</dbReference>
<name>A0ABQ0GW75_9HYPH</name>
<dbReference type="InterPro" id="IPR050596">
    <property type="entry name" value="AspAT/PAT-like"/>
</dbReference>
<keyword evidence="10" id="KW-1185">Reference proteome</keyword>
<comment type="cofactor">
    <cofactor evidence="1 7">
        <name>pyridoxal 5'-phosphate</name>
        <dbReference type="ChEBI" id="CHEBI:597326"/>
    </cofactor>
</comment>
<dbReference type="SUPFAM" id="SSF53383">
    <property type="entry name" value="PLP-dependent transferases"/>
    <property type="match status" value="1"/>
</dbReference>
<gene>
    <name evidence="9" type="ORF">PPNSA23_08650</name>
</gene>